<keyword evidence="3" id="KW-0378">Hydrolase</keyword>
<accession>A0AAE9XKV0</accession>
<dbReference type="Gene3D" id="3.40.50.1820">
    <property type="entry name" value="alpha/beta hydrolase"/>
    <property type="match status" value="1"/>
</dbReference>
<reference evidence="3" key="1">
    <citation type="submission" date="2023-01" db="EMBL/GenBank/DDBJ databases">
        <title>Oxazolidinone resistance genes in florfenicol resistant enterococci from beef cattle and veal calves at slaughter.</title>
        <authorList>
            <person name="Biggel M."/>
        </authorList>
    </citation>
    <scope>NUCLEOTIDE SEQUENCE</scope>
    <source>
        <strain evidence="3">K204-1</strain>
    </source>
</reference>
<dbReference type="Pfam" id="PF12146">
    <property type="entry name" value="Hydrolase_4"/>
    <property type="match status" value="2"/>
</dbReference>
<evidence type="ECO:0000313" key="3">
    <source>
        <dbReference type="EMBL" id="WCG22495.1"/>
    </source>
</evidence>
<dbReference type="InterPro" id="IPR029058">
    <property type="entry name" value="AB_hydrolase_fold"/>
</dbReference>
<sequence>MQSTIKQQPETTFFEGGKRAVILFHAYTGTPNDVRAMGRFLNNAGYTVLLPMFEGHGTETPVDVLEYGPKYWQKNVEDSIEFLKKRGHNEIAVFGLSLGGEYAMKTLTDNREEIIGGGAFCSPLVPKFDTNIRPVFLQFAKQAAEKMGETLAVEALATVTEKLDKQLVELISLTDVIYNEMPNVKVPTLLVQAGKDRMINPQTVYEAKEQLSAADVTVKWYENSGHVITIGPDRLELQDDVLAFIESLSWSQS</sequence>
<gene>
    <name evidence="3" type="ORF">PML95_08880</name>
</gene>
<protein>
    <submittedName>
        <fullName evidence="3">Alpha/beta hydrolase</fullName>
    </submittedName>
</protein>
<evidence type="ECO:0000256" key="1">
    <source>
        <dbReference type="PIRSR" id="PIRSR017388-1"/>
    </source>
</evidence>
<dbReference type="RefSeq" id="WP_272163268.1">
    <property type="nucleotide sequence ID" value="NZ_CP116507.1"/>
</dbReference>
<dbReference type="PIRSF" id="PIRSF017388">
    <property type="entry name" value="Esterase_lipase"/>
    <property type="match status" value="1"/>
</dbReference>
<dbReference type="GO" id="GO:0052689">
    <property type="term" value="F:carboxylic ester hydrolase activity"/>
    <property type="evidence" value="ECO:0007669"/>
    <property type="project" value="InterPro"/>
</dbReference>
<feature type="domain" description="Serine aminopeptidase S33" evidence="2">
    <location>
        <begin position="167"/>
        <end position="229"/>
    </location>
</feature>
<dbReference type="SUPFAM" id="SSF53474">
    <property type="entry name" value="alpha/beta-Hydrolases"/>
    <property type="match status" value="1"/>
</dbReference>
<dbReference type="AlphaFoldDB" id="A0AAE9XKV0"/>
<dbReference type="InterPro" id="IPR012354">
    <property type="entry name" value="Esterase_lipase"/>
</dbReference>
<name>A0AAE9XKV0_9ENTE</name>
<evidence type="ECO:0000259" key="2">
    <source>
        <dbReference type="Pfam" id="PF12146"/>
    </source>
</evidence>
<feature type="domain" description="Serine aminopeptidase S33" evidence="2">
    <location>
        <begin position="18"/>
        <end position="153"/>
    </location>
</feature>
<feature type="active site" description="Nucleophile" evidence="1">
    <location>
        <position position="97"/>
    </location>
</feature>
<dbReference type="PANTHER" id="PTHR11614">
    <property type="entry name" value="PHOSPHOLIPASE-RELATED"/>
    <property type="match status" value="1"/>
</dbReference>
<feature type="active site" description="Charge relay system" evidence="1">
    <location>
        <position position="226"/>
    </location>
</feature>
<dbReference type="InterPro" id="IPR022742">
    <property type="entry name" value="Hydrolase_4"/>
</dbReference>
<dbReference type="InterPro" id="IPR051044">
    <property type="entry name" value="MAG_DAG_Lipase"/>
</dbReference>
<feature type="active site" description="Charge relay system" evidence="1">
    <location>
        <position position="196"/>
    </location>
</feature>
<organism evidence="3 4">
    <name type="scientific">Vagococcus lutrae</name>
    <dbReference type="NCBI Taxonomy" id="81947"/>
    <lineage>
        <taxon>Bacteria</taxon>
        <taxon>Bacillati</taxon>
        <taxon>Bacillota</taxon>
        <taxon>Bacilli</taxon>
        <taxon>Lactobacillales</taxon>
        <taxon>Enterococcaceae</taxon>
        <taxon>Vagococcus</taxon>
    </lineage>
</organism>
<proteinExistence type="predicted"/>
<dbReference type="Proteomes" id="UP001179600">
    <property type="component" value="Chromosome"/>
</dbReference>
<evidence type="ECO:0000313" key="4">
    <source>
        <dbReference type="Proteomes" id="UP001179600"/>
    </source>
</evidence>
<dbReference type="EMBL" id="CP116507">
    <property type="protein sequence ID" value="WCG22495.1"/>
    <property type="molecule type" value="Genomic_DNA"/>
</dbReference>